<name>A0A8H7CL60_9AGAR</name>
<protein>
    <submittedName>
        <fullName evidence="2">Uncharacterized protein</fullName>
    </submittedName>
</protein>
<accession>A0A8H7CL60</accession>
<keyword evidence="1" id="KW-0472">Membrane</keyword>
<proteinExistence type="predicted"/>
<dbReference type="AlphaFoldDB" id="A0A8H7CL60"/>
<dbReference type="EMBL" id="JACAZH010000026">
    <property type="protein sequence ID" value="KAF7341784.1"/>
    <property type="molecule type" value="Genomic_DNA"/>
</dbReference>
<feature type="transmembrane region" description="Helical" evidence="1">
    <location>
        <begin position="556"/>
        <end position="581"/>
    </location>
</feature>
<organism evidence="2 3">
    <name type="scientific">Mycena sanguinolenta</name>
    <dbReference type="NCBI Taxonomy" id="230812"/>
    <lineage>
        <taxon>Eukaryota</taxon>
        <taxon>Fungi</taxon>
        <taxon>Dikarya</taxon>
        <taxon>Basidiomycota</taxon>
        <taxon>Agaricomycotina</taxon>
        <taxon>Agaricomycetes</taxon>
        <taxon>Agaricomycetidae</taxon>
        <taxon>Agaricales</taxon>
        <taxon>Marasmiineae</taxon>
        <taxon>Mycenaceae</taxon>
        <taxon>Mycena</taxon>
    </lineage>
</organism>
<evidence type="ECO:0000313" key="2">
    <source>
        <dbReference type="EMBL" id="KAF7341784.1"/>
    </source>
</evidence>
<gene>
    <name evidence="2" type="ORF">MSAN_02033000</name>
</gene>
<feature type="transmembrane region" description="Helical" evidence="1">
    <location>
        <begin position="104"/>
        <end position="126"/>
    </location>
</feature>
<dbReference type="Proteomes" id="UP000623467">
    <property type="component" value="Unassembled WGS sequence"/>
</dbReference>
<keyword evidence="1" id="KW-0812">Transmembrane</keyword>
<feature type="transmembrane region" description="Helical" evidence="1">
    <location>
        <begin position="515"/>
        <end position="535"/>
    </location>
</feature>
<evidence type="ECO:0000313" key="3">
    <source>
        <dbReference type="Proteomes" id="UP000623467"/>
    </source>
</evidence>
<evidence type="ECO:0000256" key="1">
    <source>
        <dbReference type="SAM" id="Phobius"/>
    </source>
</evidence>
<keyword evidence="1" id="KW-1133">Transmembrane helix</keyword>
<feature type="transmembrane region" description="Helical" evidence="1">
    <location>
        <begin position="478"/>
        <end position="503"/>
    </location>
</feature>
<feature type="transmembrane region" description="Helical" evidence="1">
    <location>
        <begin position="208"/>
        <end position="230"/>
    </location>
</feature>
<keyword evidence="3" id="KW-1185">Reference proteome</keyword>
<dbReference type="OrthoDB" id="3002343at2759"/>
<feature type="transmembrane region" description="Helical" evidence="1">
    <location>
        <begin position="242"/>
        <end position="263"/>
    </location>
</feature>
<reference evidence="2" key="1">
    <citation type="submission" date="2020-05" db="EMBL/GenBank/DDBJ databases">
        <title>Mycena genomes resolve the evolution of fungal bioluminescence.</title>
        <authorList>
            <person name="Tsai I.J."/>
        </authorList>
    </citation>
    <scope>NUCLEOTIDE SEQUENCE</scope>
    <source>
        <strain evidence="2">160909Yilan</strain>
    </source>
</reference>
<sequence>MGLSASTIYVSDWITGCAARFNCSSSGLVNFHGQATSCPANGTIQSAPYIWGITFAACQAECGTDRLVQSIDFSSAAVPLATWLLPWIGLIAQLPFEADGWMDLLSACLCVGSPALATYSLALTTFNRQHINAQFKRLKEKAEKYMHQRYQYMADRIDAAAFVLKESQQCPMRADQRMGDFASLIVLPDRQNFWMIAAKDLNNTRRGFTYSFLAQVVLAFTSYLISFIAAVHDSLGSPHVGLQFASSSVWSWMFPIVFGYIRVGSQFQAGAIKAALVDHTVVAQRGFSRHGGDTTVMHQRGLRPDADLYLPLSPEGGQSSTQLSTQLFDGGVTSLESHQNKLLAEDLLLSPADAGEFEDALSPPTWLGMDVRGDEWREGPIFNYARIFTWFAFADHVERAFKVSLHQFRVSLRSHATIPEPVTTDKTQISRTGTAQEGITWPLATAQAAASCCGLAVSQDLRAFASWEGIPSAAIKHIFYAALLALFLQWGTTGAAIFVAYFTPTVGLGCRSGSYLIYGVAATLSWLLLVVSQFASHAVMHRLERDPYRRNVGIRILGGVAVITRLLGKVIAITNAGWLIASSVLEEIGVFATCWCQTVAFQYHTAGWAPVFKGAADLRNEAARIWIGGFTWSIVVCLVTAVIFSV</sequence>
<comment type="caution">
    <text evidence="2">The sequence shown here is derived from an EMBL/GenBank/DDBJ whole genome shotgun (WGS) entry which is preliminary data.</text>
</comment>
<feature type="transmembrane region" description="Helical" evidence="1">
    <location>
        <begin position="625"/>
        <end position="644"/>
    </location>
</feature>
<feature type="transmembrane region" description="Helical" evidence="1">
    <location>
        <begin position="73"/>
        <end position="92"/>
    </location>
</feature>